<dbReference type="EMBL" id="JACSNX010000013">
    <property type="protein sequence ID" value="MBM6851582.1"/>
    <property type="molecule type" value="Genomic_DNA"/>
</dbReference>
<sequence>MINFVNDPEHDRFTAAASGSLGEIVSEIGLCINIAYNLIRSRNPAAGQHFQGALRFMLRPESPVWEKEDVQDHQEGGKFVHVVDLDKEVPHE</sequence>
<keyword evidence="2" id="KW-1185">Reference proteome</keyword>
<organism evidence="1 2">
    <name type="scientific">Oscillibacter valericigenes</name>
    <dbReference type="NCBI Taxonomy" id="351091"/>
    <lineage>
        <taxon>Bacteria</taxon>
        <taxon>Bacillati</taxon>
        <taxon>Bacillota</taxon>
        <taxon>Clostridia</taxon>
        <taxon>Eubacteriales</taxon>
        <taxon>Oscillospiraceae</taxon>
        <taxon>Oscillibacter</taxon>
    </lineage>
</organism>
<comment type="caution">
    <text evidence="1">The sequence shown here is derived from an EMBL/GenBank/DDBJ whole genome shotgun (WGS) entry which is preliminary data.</text>
</comment>
<evidence type="ECO:0000313" key="2">
    <source>
        <dbReference type="Proteomes" id="UP000719500"/>
    </source>
</evidence>
<evidence type="ECO:0000313" key="1">
    <source>
        <dbReference type="EMBL" id="MBM6851582.1"/>
    </source>
</evidence>
<gene>
    <name evidence="1" type="ORF">H9X91_09070</name>
</gene>
<accession>A0ABS2FVB6</accession>
<protein>
    <submittedName>
        <fullName evidence="1">Uncharacterized protein</fullName>
    </submittedName>
</protein>
<name>A0ABS2FVB6_9FIRM</name>
<dbReference type="Proteomes" id="UP000719500">
    <property type="component" value="Unassembled WGS sequence"/>
</dbReference>
<dbReference type="RefSeq" id="WP_204804494.1">
    <property type="nucleotide sequence ID" value="NZ_JACSNX010000013.1"/>
</dbReference>
<proteinExistence type="predicted"/>
<reference evidence="1 2" key="1">
    <citation type="journal article" date="2021" name="Sci. Rep.">
        <title>The distribution of antibiotic resistance genes in chicken gut microbiota commensals.</title>
        <authorList>
            <person name="Juricova H."/>
            <person name="Matiasovicova J."/>
            <person name="Kubasova T."/>
            <person name="Cejkova D."/>
            <person name="Rychlik I."/>
        </authorList>
    </citation>
    <scope>NUCLEOTIDE SEQUENCE [LARGE SCALE GENOMIC DNA]</scope>
    <source>
        <strain evidence="1 2">An411</strain>
    </source>
</reference>